<keyword evidence="2" id="KW-0472">Membrane</keyword>
<sequence>MATLPIIYPPPSPPFSPPTPPFPPPSSPSLPPSSPFPPSSPPFPSTTLHSLQLPSSSPPPPPSSSSPSMPPSPLLVDESFIESEISIVGQMVCYLAAWLYLQAGTSREATNIVLKSLKLILRYALEFFHCFSLHLVIQQHFLHLIFHTTFALLSNISILSLFLFVRHYVPNVVHSIRWTMFLIYAPGGALPKAAASARSP</sequence>
<dbReference type="Proteomes" id="UP001049176">
    <property type="component" value="Unassembled WGS sequence"/>
</dbReference>
<evidence type="ECO:0000313" key="3">
    <source>
        <dbReference type="EMBL" id="KAG7085287.1"/>
    </source>
</evidence>
<reference evidence="3" key="1">
    <citation type="journal article" date="2021" name="Genome Biol. Evol.">
        <title>The assembled and annotated genome of the fairy-ring fungus Marasmius oreades.</title>
        <authorList>
            <person name="Hiltunen M."/>
            <person name="Ament-Velasquez S.L."/>
            <person name="Johannesson H."/>
        </authorList>
    </citation>
    <scope>NUCLEOTIDE SEQUENCE</scope>
    <source>
        <strain evidence="3">03SP1</strain>
    </source>
</reference>
<feature type="region of interest" description="Disordered" evidence="1">
    <location>
        <begin position="1"/>
        <end position="71"/>
    </location>
</feature>
<proteinExistence type="predicted"/>
<keyword evidence="2" id="KW-1133">Transmembrane helix</keyword>
<evidence type="ECO:0000256" key="2">
    <source>
        <dbReference type="SAM" id="Phobius"/>
    </source>
</evidence>
<name>A0A9P7RK18_9AGAR</name>
<dbReference type="EMBL" id="MU249554">
    <property type="protein sequence ID" value="KAG7085287.1"/>
    <property type="molecule type" value="Genomic_DNA"/>
</dbReference>
<keyword evidence="2" id="KW-0812">Transmembrane</keyword>
<feature type="transmembrane region" description="Helical" evidence="2">
    <location>
        <begin position="144"/>
        <end position="165"/>
    </location>
</feature>
<protein>
    <submittedName>
        <fullName evidence="3">Uncharacterized protein</fullName>
    </submittedName>
</protein>
<dbReference type="RefSeq" id="XP_043001758.1">
    <property type="nucleotide sequence ID" value="XM_043160669.1"/>
</dbReference>
<gene>
    <name evidence="3" type="ORF">E1B28_013872</name>
</gene>
<comment type="caution">
    <text evidence="3">The sequence shown here is derived from an EMBL/GenBank/DDBJ whole genome shotgun (WGS) entry which is preliminary data.</text>
</comment>
<feature type="compositionally biased region" description="Low complexity" evidence="1">
    <location>
        <begin position="45"/>
        <end position="55"/>
    </location>
</feature>
<dbReference type="AlphaFoldDB" id="A0A9P7RK18"/>
<accession>A0A9P7RK18</accession>
<feature type="compositionally biased region" description="Pro residues" evidence="1">
    <location>
        <begin position="7"/>
        <end position="44"/>
    </location>
</feature>
<organism evidence="3 4">
    <name type="scientific">Marasmius oreades</name>
    <name type="common">fairy-ring Marasmius</name>
    <dbReference type="NCBI Taxonomy" id="181124"/>
    <lineage>
        <taxon>Eukaryota</taxon>
        <taxon>Fungi</taxon>
        <taxon>Dikarya</taxon>
        <taxon>Basidiomycota</taxon>
        <taxon>Agaricomycotina</taxon>
        <taxon>Agaricomycetes</taxon>
        <taxon>Agaricomycetidae</taxon>
        <taxon>Agaricales</taxon>
        <taxon>Marasmiineae</taxon>
        <taxon>Marasmiaceae</taxon>
        <taxon>Marasmius</taxon>
    </lineage>
</organism>
<keyword evidence="4" id="KW-1185">Reference proteome</keyword>
<evidence type="ECO:0000313" key="4">
    <source>
        <dbReference type="Proteomes" id="UP001049176"/>
    </source>
</evidence>
<dbReference type="GeneID" id="66082947"/>
<dbReference type="KEGG" id="more:E1B28_013872"/>
<feature type="compositionally biased region" description="Pro residues" evidence="1">
    <location>
        <begin position="56"/>
        <end position="71"/>
    </location>
</feature>
<evidence type="ECO:0000256" key="1">
    <source>
        <dbReference type="SAM" id="MobiDB-lite"/>
    </source>
</evidence>